<dbReference type="Gene3D" id="2.40.110.10">
    <property type="entry name" value="Butyryl-CoA Dehydrogenase, subunit A, domain 2"/>
    <property type="match status" value="1"/>
</dbReference>
<dbReference type="Pfam" id="PF00441">
    <property type="entry name" value="Acyl-CoA_dh_1"/>
    <property type="match status" value="1"/>
</dbReference>
<dbReference type="AlphaFoldDB" id="A0A381VQ78"/>
<feature type="non-terminal residue" evidence="9">
    <location>
        <position position="333"/>
    </location>
</feature>
<gene>
    <name evidence="9" type="ORF">METZ01_LOCUS94641</name>
</gene>
<keyword evidence="5" id="KW-0560">Oxidoreductase</keyword>
<proteinExistence type="inferred from homology"/>
<dbReference type="InterPro" id="IPR009075">
    <property type="entry name" value="AcylCo_DH/oxidase_C"/>
</dbReference>
<dbReference type="PANTHER" id="PTHR43884">
    <property type="entry name" value="ACYL-COA DEHYDROGENASE"/>
    <property type="match status" value="1"/>
</dbReference>
<dbReference type="SUPFAM" id="SSF56645">
    <property type="entry name" value="Acyl-CoA dehydrogenase NM domain-like"/>
    <property type="match status" value="1"/>
</dbReference>
<dbReference type="Gene3D" id="1.20.140.10">
    <property type="entry name" value="Butyryl-CoA Dehydrogenase, subunit A, domain 3"/>
    <property type="match status" value="1"/>
</dbReference>
<evidence type="ECO:0000256" key="2">
    <source>
        <dbReference type="ARBA" id="ARBA00009347"/>
    </source>
</evidence>
<protein>
    <recommendedName>
        <fullName evidence="10">Acyl-CoA dehydrogenase</fullName>
    </recommendedName>
</protein>
<feature type="domain" description="Acyl-CoA dehydrogenase/oxidase C-terminal" evidence="6">
    <location>
        <begin position="234"/>
        <end position="331"/>
    </location>
</feature>
<dbReference type="InterPro" id="IPR046373">
    <property type="entry name" value="Acyl-CoA_Oxase/DH_mid-dom_sf"/>
</dbReference>
<reference evidence="9" key="1">
    <citation type="submission" date="2018-05" db="EMBL/GenBank/DDBJ databases">
        <authorList>
            <person name="Lanie J.A."/>
            <person name="Ng W.-L."/>
            <person name="Kazmierczak K.M."/>
            <person name="Andrzejewski T.M."/>
            <person name="Davidsen T.M."/>
            <person name="Wayne K.J."/>
            <person name="Tettelin H."/>
            <person name="Glass J.I."/>
            <person name="Rusch D."/>
            <person name="Podicherti R."/>
            <person name="Tsui H.-C.T."/>
            <person name="Winkler M.E."/>
        </authorList>
    </citation>
    <scope>NUCLEOTIDE SEQUENCE</scope>
</reference>
<keyword evidence="4" id="KW-0274">FAD</keyword>
<evidence type="ECO:0000313" key="9">
    <source>
        <dbReference type="EMBL" id="SVA41787.1"/>
    </source>
</evidence>
<dbReference type="GO" id="GO:0003995">
    <property type="term" value="F:acyl-CoA dehydrogenase activity"/>
    <property type="evidence" value="ECO:0007669"/>
    <property type="project" value="TreeGrafter"/>
</dbReference>
<evidence type="ECO:0000259" key="8">
    <source>
        <dbReference type="Pfam" id="PF02771"/>
    </source>
</evidence>
<dbReference type="InterPro" id="IPR006091">
    <property type="entry name" value="Acyl-CoA_Oxase/DH_mid-dom"/>
</dbReference>
<evidence type="ECO:0000259" key="7">
    <source>
        <dbReference type="Pfam" id="PF02770"/>
    </source>
</evidence>
<evidence type="ECO:0000256" key="5">
    <source>
        <dbReference type="ARBA" id="ARBA00023002"/>
    </source>
</evidence>
<evidence type="ECO:0000256" key="1">
    <source>
        <dbReference type="ARBA" id="ARBA00001974"/>
    </source>
</evidence>
<dbReference type="InterPro" id="IPR036250">
    <property type="entry name" value="AcylCo_DH-like_C"/>
</dbReference>
<dbReference type="Pfam" id="PF02771">
    <property type="entry name" value="Acyl-CoA_dh_N"/>
    <property type="match status" value="1"/>
</dbReference>
<dbReference type="InterPro" id="IPR009100">
    <property type="entry name" value="AcylCoA_DH/oxidase_NM_dom_sf"/>
</dbReference>
<sequence length="333" mass="37204">MMTERYELPQELRLTRNLTRDFIKNEILPLEQEIPHDSITIPDDHFDRLSKLTRDMGLWCIGVDEEHGGAGLSLFANVVISEEIVQHAAGLYCPAYGTMGTAPPEIIWAGSDYLSEKYGMPAVRNEKKGWFAITEPSGGSDPARAIQTTAKRDGDDWVINGSKIFISGSPWGDWGIVFARTDPESRRGITAFVVENGWPGLTVEPVPVMRAYYPGQLYFDDLRVPSENVLGEVNKGWDLLANKLLARARIPYSASNLGVAVAAHNMAVEYSKTRETFGAPLSTRQAIQWMLVESEIEIRACRWLIWEAAWQFDNGEDFRQAASVAKLHSADTL</sequence>
<name>A0A381VQ78_9ZZZZ</name>
<keyword evidence="3" id="KW-0285">Flavoprotein</keyword>
<evidence type="ECO:0000256" key="3">
    <source>
        <dbReference type="ARBA" id="ARBA00022630"/>
    </source>
</evidence>
<comment type="cofactor">
    <cofactor evidence="1">
        <name>FAD</name>
        <dbReference type="ChEBI" id="CHEBI:57692"/>
    </cofactor>
</comment>
<dbReference type="EMBL" id="UINC01009314">
    <property type="protein sequence ID" value="SVA41787.1"/>
    <property type="molecule type" value="Genomic_DNA"/>
</dbReference>
<dbReference type="InterPro" id="IPR013786">
    <property type="entry name" value="AcylCoA_DH/ox_N"/>
</dbReference>
<dbReference type="Pfam" id="PF02770">
    <property type="entry name" value="Acyl-CoA_dh_M"/>
    <property type="match status" value="1"/>
</dbReference>
<accession>A0A381VQ78</accession>
<dbReference type="PANTHER" id="PTHR43884:SF40">
    <property type="entry name" value="ACYL-COA DEHYDROGENASE"/>
    <property type="match status" value="1"/>
</dbReference>
<feature type="domain" description="Acyl-CoA oxidase/dehydrogenase middle" evidence="7">
    <location>
        <begin position="131"/>
        <end position="221"/>
    </location>
</feature>
<evidence type="ECO:0008006" key="10">
    <source>
        <dbReference type="Google" id="ProtNLM"/>
    </source>
</evidence>
<evidence type="ECO:0000259" key="6">
    <source>
        <dbReference type="Pfam" id="PF00441"/>
    </source>
</evidence>
<evidence type="ECO:0000256" key="4">
    <source>
        <dbReference type="ARBA" id="ARBA00022827"/>
    </source>
</evidence>
<dbReference type="GO" id="GO:0050660">
    <property type="term" value="F:flavin adenine dinucleotide binding"/>
    <property type="evidence" value="ECO:0007669"/>
    <property type="project" value="InterPro"/>
</dbReference>
<dbReference type="FunFam" id="2.40.110.10:FF:000002">
    <property type="entry name" value="Acyl-CoA dehydrogenase fadE12"/>
    <property type="match status" value="1"/>
</dbReference>
<organism evidence="9">
    <name type="scientific">marine metagenome</name>
    <dbReference type="NCBI Taxonomy" id="408172"/>
    <lineage>
        <taxon>unclassified sequences</taxon>
        <taxon>metagenomes</taxon>
        <taxon>ecological metagenomes</taxon>
    </lineage>
</organism>
<feature type="domain" description="Acyl-CoA dehydrogenase/oxidase N-terminal" evidence="8">
    <location>
        <begin position="10"/>
        <end position="124"/>
    </location>
</feature>
<dbReference type="SUPFAM" id="SSF47203">
    <property type="entry name" value="Acyl-CoA dehydrogenase C-terminal domain-like"/>
    <property type="match status" value="1"/>
</dbReference>
<comment type="similarity">
    <text evidence="2">Belongs to the acyl-CoA dehydrogenase family.</text>
</comment>
<dbReference type="InterPro" id="IPR037069">
    <property type="entry name" value="AcylCoA_DH/ox_N_sf"/>
</dbReference>
<dbReference type="Gene3D" id="1.10.540.10">
    <property type="entry name" value="Acyl-CoA dehydrogenase/oxidase, N-terminal domain"/>
    <property type="match status" value="1"/>
</dbReference>